<name>A0ABR1V688_9PEZI</name>
<sequence length="179" mass="20143">MQDNDLKIQRAPYNHATWANTAPDYAGQLEKLCMSGCDMPYLWGAFLKVGVSHLRSPGMYGTIADEIPQMELEEDIDVSGGEDYMNLFGVFIYDINDRHDVGARVPNLVYFPSATCDGKFDLWDAKDKDEIKNWVLSWPTVQEWSPFNGGQDNFERNVLGQKAVVASPQLVAAARFSRV</sequence>
<evidence type="ECO:0000313" key="2">
    <source>
        <dbReference type="Proteomes" id="UP001433268"/>
    </source>
</evidence>
<keyword evidence="2" id="KW-1185">Reference proteome</keyword>
<reference evidence="1 2" key="1">
    <citation type="submission" date="2023-01" db="EMBL/GenBank/DDBJ databases">
        <title>Analysis of 21 Apiospora genomes using comparative genomics revels a genus with tremendous synthesis potential of carbohydrate active enzymes and secondary metabolites.</title>
        <authorList>
            <person name="Sorensen T."/>
        </authorList>
    </citation>
    <scope>NUCLEOTIDE SEQUENCE [LARGE SCALE GENOMIC DNA]</scope>
    <source>
        <strain evidence="1 2">CBS 114990</strain>
    </source>
</reference>
<protein>
    <submittedName>
        <fullName evidence="1">Uncharacterized protein</fullName>
    </submittedName>
</protein>
<accession>A0ABR1V688</accession>
<proteinExistence type="predicted"/>
<gene>
    <name evidence="1" type="ORF">PG997_013461</name>
</gene>
<dbReference type="GeneID" id="92050835"/>
<organism evidence="1 2">
    <name type="scientific">Apiospora hydei</name>
    <dbReference type="NCBI Taxonomy" id="1337664"/>
    <lineage>
        <taxon>Eukaryota</taxon>
        <taxon>Fungi</taxon>
        <taxon>Dikarya</taxon>
        <taxon>Ascomycota</taxon>
        <taxon>Pezizomycotina</taxon>
        <taxon>Sordariomycetes</taxon>
        <taxon>Xylariomycetidae</taxon>
        <taxon>Amphisphaeriales</taxon>
        <taxon>Apiosporaceae</taxon>
        <taxon>Apiospora</taxon>
    </lineage>
</organism>
<dbReference type="EMBL" id="JAQQWN010000009">
    <property type="protein sequence ID" value="KAK8066714.1"/>
    <property type="molecule type" value="Genomic_DNA"/>
</dbReference>
<dbReference type="Proteomes" id="UP001433268">
    <property type="component" value="Unassembled WGS sequence"/>
</dbReference>
<evidence type="ECO:0000313" key="1">
    <source>
        <dbReference type="EMBL" id="KAK8066714.1"/>
    </source>
</evidence>
<comment type="caution">
    <text evidence="1">The sequence shown here is derived from an EMBL/GenBank/DDBJ whole genome shotgun (WGS) entry which is preliminary data.</text>
</comment>
<dbReference type="RefSeq" id="XP_066663467.1">
    <property type="nucleotide sequence ID" value="XM_066817775.1"/>
</dbReference>